<dbReference type="Pfam" id="PF22703">
    <property type="entry name" value="Cdc6_lid"/>
    <property type="match status" value="1"/>
</dbReference>
<dbReference type="SUPFAM" id="SSF52540">
    <property type="entry name" value="P-loop containing nucleoside triphosphate hydrolases"/>
    <property type="match status" value="1"/>
</dbReference>
<evidence type="ECO:0000256" key="2">
    <source>
        <dbReference type="ARBA" id="ARBA00022705"/>
    </source>
</evidence>
<evidence type="ECO:0000256" key="5">
    <source>
        <dbReference type="SAM" id="MobiDB-lite"/>
    </source>
</evidence>
<dbReference type="GO" id="GO:0006260">
    <property type="term" value="P:DNA replication"/>
    <property type="evidence" value="ECO:0007669"/>
    <property type="project" value="UniProtKB-KW"/>
</dbReference>
<name>A0A098E7S9_9ZZZZ</name>
<keyword evidence="4" id="KW-0067">ATP-binding</keyword>
<keyword evidence="8" id="KW-0132">Cell division</keyword>
<dbReference type="Pfam" id="PF09079">
    <property type="entry name" value="WHD_Cdc6"/>
    <property type="match status" value="1"/>
</dbReference>
<feature type="region of interest" description="Disordered" evidence="5">
    <location>
        <begin position="1"/>
        <end position="21"/>
    </location>
</feature>
<evidence type="ECO:0000256" key="4">
    <source>
        <dbReference type="ARBA" id="ARBA00022840"/>
    </source>
</evidence>
<sequence>MKVTDVTGDAGVKETEEESKETDGNLFKDILNLRHNELNNNKIFKDKKKTTSDYIPSKLPGRENECNDLASVLSDAFRGDIPMNIFIYGTPGTGKTSVIKRVFDEMEKFQRANKKSNVEVITKYINCREKATSEYQVVLRILEDERLKNIASGDSGNPNAQGNKIYGDKLDGLAVEKLYEFLEKVLKRGKIALMLALDEVDAIKKNSDKDRVFYNLVRMNSDLNNDSENREEYNFNTGITIISTTNDMKFKEKLDPRTRSSLSKKDMFFERYDVPQLEKILEERVKLAFYEGVVEKSAISFAAGYVKKTYDGDVRYALNLLQISGEIAEKEGKPKVTYEEVKKGCDVLNVDTLNEWIKRLYRHQMIVLYAVADAIFKKKYKRLIDIQPDAILSGEAYESYEEKCKIIGEKPKTMRWFREYLNDLQKCELLALSESGKGIRGNTTIIGVGKYYTPKEVVEKVERLLFGDEIQKEKEEKTEEKQKEGTEEKI</sequence>
<evidence type="ECO:0000256" key="1">
    <source>
        <dbReference type="ARBA" id="ARBA00006184"/>
    </source>
</evidence>
<dbReference type="InterPro" id="IPR015163">
    <property type="entry name" value="Cdc6_C"/>
</dbReference>
<dbReference type="CDD" id="cd18139">
    <property type="entry name" value="HLD_clamp_RarA"/>
    <property type="match status" value="1"/>
</dbReference>
<dbReference type="SUPFAM" id="SSF46785">
    <property type="entry name" value="Winged helix' DNA-binding domain"/>
    <property type="match status" value="1"/>
</dbReference>
<organism evidence="8">
    <name type="scientific">groundwater metagenome</name>
    <dbReference type="NCBI Taxonomy" id="717931"/>
    <lineage>
        <taxon>unclassified sequences</taxon>
        <taxon>metagenomes</taxon>
        <taxon>ecological metagenomes</taxon>
    </lineage>
</organism>
<evidence type="ECO:0000313" key="8">
    <source>
        <dbReference type="EMBL" id="CEG11579.1"/>
    </source>
</evidence>
<gene>
    <name evidence="8" type="ORF">MSIBF_A1530010</name>
</gene>
<keyword evidence="3" id="KW-0547">Nucleotide-binding</keyword>
<dbReference type="InterPro" id="IPR055237">
    <property type="entry name" value="Cdc6_lid"/>
</dbReference>
<dbReference type="EMBL" id="CCXY01000061">
    <property type="protein sequence ID" value="CEG11579.1"/>
    <property type="molecule type" value="Genomic_DNA"/>
</dbReference>
<dbReference type="GO" id="GO:0051301">
    <property type="term" value="P:cell division"/>
    <property type="evidence" value="ECO:0007669"/>
    <property type="project" value="UniProtKB-KW"/>
</dbReference>
<feature type="domain" description="AAA+ ATPase" evidence="6">
    <location>
        <begin position="81"/>
        <end position="273"/>
    </location>
</feature>
<accession>A0A098E7S9</accession>
<dbReference type="PANTHER" id="PTHR10763">
    <property type="entry name" value="CELL DIVISION CONTROL PROTEIN 6-RELATED"/>
    <property type="match status" value="1"/>
</dbReference>
<dbReference type="InterPro" id="IPR027417">
    <property type="entry name" value="P-loop_NTPase"/>
</dbReference>
<dbReference type="SMART" id="SM01074">
    <property type="entry name" value="Cdc6_C"/>
    <property type="match status" value="1"/>
</dbReference>
<feature type="domain" description="Cdc6 C-terminal" evidence="7">
    <location>
        <begin position="380"/>
        <end position="461"/>
    </location>
</feature>
<dbReference type="InterPro" id="IPR036390">
    <property type="entry name" value="WH_DNA-bd_sf"/>
</dbReference>
<dbReference type="SMART" id="SM00382">
    <property type="entry name" value="AAA"/>
    <property type="match status" value="1"/>
</dbReference>
<dbReference type="InterPro" id="IPR041664">
    <property type="entry name" value="AAA_16"/>
</dbReference>
<proteinExistence type="inferred from homology"/>
<comment type="similarity">
    <text evidence="1">Belongs to the CDC6/cdc18 family.</text>
</comment>
<dbReference type="Pfam" id="PF13191">
    <property type="entry name" value="AAA_16"/>
    <property type="match status" value="1"/>
</dbReference>
<dbReference type="Gene3D" id="1.10.8.60">
    <property type="match status" value="1"/>
</dbReference>
<protein>
    <submittedName>
        <fullName evidence="8">Putative Cell division control protein 6 homolog</fullName>
    </submittedName>
</protein>
<reference evidence="8" key="1">
    <citation type="submission" date="2014-09" db="EMBL/GenBank/DDBJ databases">
        <authorList>
            <person name="Probst J Alexander"/>
        </authorList>
    </citation>
    <scope>NUCLEOTIDE SEQUENCE</scope>
</reference>
<keyword evidence="8" id="KW-0131">Cell cycle</keyword>
<evidence type="ECO:0000256" key="3">
    <source>
        <dbReference type="ARBA" id="ARBA00022741"/>
    </source>
</evidence>
<evidence type="ECO:0000259" key="7">
    <source>
        <dbReference type="SMART" id="SM01074"/>
    </source>
</evidence>
<dbReference type="NCBIfam" id="TIGR02928">
    <property type="entry name" value="orc1/cdc6 family replication initiation protein"/>
    <property type="match status" value="1"/>
</dbReference>
<keyword evidence="2" id="KW-0235">DNA replication</keyword>
<dbReference type="InterPro" id="IPR003593">
    <property type="entry name" value="AAA+_ATPase"/>
</dbReference>
<dbReference type="AlphaFoldDB" id="A0A098E7S9"/>
<dbReference type="PANTHER" id="PTHR10763:SF26">
    <property type="entry name" value="CELL DIVISION CONTROL PROTEIN 6 HOMOLOG"/>
    <property type="match status" value="1"/>
</dbReference>
<dbReference type="InterPro" id="IPR050311">
    <property type="entry name" value="ORC1/CDC6"/>
</dbReference>
<dbReference type="CDD" id="cd08768">
    <property type="entry name" value="Cdc6_C"/>
    <property type="match status" value="1"/>
</dbReference>
<dbReference type="Gene3D" id="1.10.10.10">
    <property type="entry name" value="Winged helix-like DNA-binding domain superfamily/Winged helix DNA-binding domain"/>
    <property type="match status" value="1"/>
</dbReference>
<dbReference type="HAMAP" id="MF_01407">
    <property type="entry name" value="ORC1_type_DNA_replic_protein"/>
    <property type="match status" value="1"/>
</dbReference>
<dbReference type="GO" id="GO:0005524">
    <property type="term" value="F:ATP binding"/>
    <property type="evidence" value="ECO:0007669"/>
    <property type="project" value="UniProtKB-KW"/>
</dbReference>
<dbReference type="Gene3D" id="3.40.50.300">
    <property type="entry name" value="P-loop containing nucleotide triphosphate hydrolases"/>
    <property type="match status" value="1"/>
</dbReference>
<dbReference type="InterPro" id="IPR014277">
    <property type="entry name" value="Orc1/Cdc6_arc"/>
</dbReference>
<dbReference type="InterPro" id="IPR036388">
    <property type="entry name" value="WH-like_DNA-bd_sf"/>
</dbReference>
<evidence type="ECO:0000259" key="6">
    <source>
        <dbReference type="SMART" id="SM00382"/>
    </source>
</evidence>